<organism evidence="1">
    <name type="scientific">Brassica oleracea</name>
    <name type="common">Wild cabbage</name>
    <dbReference type="NCBI Taxonomy" id="3712"/>
    <lineage>
        <taxon>Eukaryota</taxon>
        <taxon>Viridiplantae</taxon>
        <taxon>Streptophyta</taxon>
        <taxon>Embryophyta</taxon>
        <taxon>Tracheophyta</taxon>
        <taxon>Spermatophyta</taxon>
        <taxon>Magnoliopsida</taxon>
        <taxon>eudicotyledons</taxon>
        <taxon>Gunneridae</taxon>
        <taxon>Pentapetalae</taxon>
        <taxon>rosids</taxon>
        <taxon>malvids</taxon>
        <taxon>Brassicales</taxon>
        <taxon>Brassicaceae</taxon>
        <taxon>Brassiceae</taxon>
        <taxon>Brassica</taxon>
    </lineage>
</organism>
<protein>
    <submittedName>
        <fullName evidence="1">Uncharacterized protein</fullName>
    </submittedName>
</protein>
<dbReference type="AlphaFoldDB" id="A0A3P6E5T1"/>
<dbReference type="PANTHER" id="PTHR48203:SF3">
    <property type="entry name" value="VACUOLAR PROTEIN SORTING-ASSOCIATED PROTEIN 62"/>
    <property type="match status" value="1"/>
</dbReference>
<evidence type="ECO:0000313" key="1">
    <source>
        <dbReference type="EMBL" id="VDD33346.1"/>
    </source>
</evidence>
<reference evidence="1" key="1">
    <citation type="submission" date="2018-11" db="EMBL/GenBank/DDBJ databases">
        <authorList>
            <consortium name="Genoscope - CEA"/>
            <person name="William W."/>
        </authorList>
    </citation>
    <scope>NUCLEOTIDE SEQUENCE</scope>
</reference>
<accession>A0A3P6E5T1</accession>
<dbReference type="InterPro" id="IPR009291">
    <property type="entry name" value="Vps62"/>
</dbReference>
<dbReference type="PANTHER" id="PTHR48203">
    <property type="entry name" value="BNAC01G40110D PROTEIN"/>
    <property type="match status" value="1"/>
</dbReference>
<dbReference type="EMBL" id="LR031875">
    <property type="protein sequence ID" value="VDD33346.1"/>
    <property type="molecule type" value="Genomic_DNA"/>
</dbReference>
<proteinExistence type="predicted"/>
<name>A0A3P6E5T1_BRAOL</name>
<sequence length="321" mass="35949">MFCDCFYWNQENSELEWDSSESKPFSLPSPLPRWPQGTGFATGKINLGEIQVVKVTEFDRVWKCSKSRGGKTRCASFYKPVGIPEGFHCLGHYCQANNQPLRGFVLAARANHPDKDDHRPALKKPVNYTLVWSSDSDCYFWLPNPPVGYKAVGVIVTDEAEEPDTEEVRCVREDLTETCETRERILGVGSFNVWSTVPCSRGIWSRGVAVGSFFCSTNHNKADMNISCLKTLILPYKRCLILTKSMRLFSTTDQRSTSTLKRLTYLPPYHGSLKTVLLLYRFGKPGGEPINSTGSNLPSGGQNDGATGLISLKKMRKLQTI</sequence>
<gene>
    <name evidence="1" type="ORF">BOLC9T58669H</name>
</gene>
<dbReference type="Pfam" id="PF06101">
    <property type="entry name" value="Vps62"/>
    <property type="match status" value="1"/>
</dbReference>